<evidence type="ECO:0000313" key="2">
    <source>
        <dbReference type="Proteomes" id="UP000768646"/>
    </source>
</evidence>
<organism evidence="1 2">
    <name type="scientific">Pneumocystis oryctolagi</name>
    <dbReference type="NCBI Taxonomy" id="42067"/>
    <lineage>
        <taxon>Eukaryota</taxon>
        <taxon>Fungi</taxon>
        <taxon>Dikarya</taxon>
        <taxon>Ascomycota</taxon>
        <taxon>Taphrinomycotina</taxon>
        <taxon>Pneumocystomycetes</taxon>
        <taxon>Pneumocystaceae</taxon>
        <taxon>Pneumocystis</taxon>
    </lineage>
</organism>
<accession>A0ACB7CA49</accession>
<comment type="caution">
    <text evidence="1">The sequence shown here is derived from an EMBL/GenBank/DDBJ whole genome shotgun (WGS) entry which is preliminary data.</text>
</comment>
<proteinExistence type="predicted"/>
<reference evidence="1 2" key="1">
    <citation type="journal article" date="2021" name="Commun. Biol.">
        <title>Genomic insights into the host specific adaptation of the Pneumocystis genus.</title>
        <authorList>
            <person name="Cisse O.H."/>
            <person name="Ma L."/>
            <person name="Dekker J.P."/>
            <person name="Khil P.P."/>
            <person name="Youn J.-H."/>
            <person name="Brenchley J.M."/>
            <person name="Blair R."/>
            <person name="Pahar B."/>
            <person name="Chabe M."/>
            <person name="Van Rompay K.K.A."/>
            <person name="Keesler R."/>
            <person name="Sukura A."/>
            <person name="Hirsch V."/>
            <person name="Kutty G."/>
            <person name="Liu Y."/>
            <person name="Peng L."/>
            <person name="Chen J."/>
            <person name="Song J."/>
            <person name="Weissenbacher-Lang C."/>
            <person name="Xu J."/>
            <person name="Upham N.S."/>
            <person name="Stajich J.E."/>
            <person name="Cuomo C.A."/>
            <person name="Cushion M.T."/>
            <person name="Kovacs J.A."/>
        </authorList>
    </citation>
    <scope>NUCLEOTIDE SEQUENCE [LARGE SCALE GENOMIC DNA]</scope>
    <source>
        <strain evidence="1 2">RABM</strain>
    </source>
</reference>
<protein>
    <submittedName>
        <fullName evidence="1">Uncharacterized protein</fullName>
    </submittedName>
</protein>
<gene>
    <name evidence="1" type="ORF">PORY_002666</name>
</gene>
<evidence type="ECO:0000313" key="1">
    <source>
        <dbReference type="EMBL" id="KAG4303922.1"/>
    </source>
</evidence>
<dbReference type="Proteomes" id="UP000768646">
    <property type="component" value="Unassembled WGS sequence"/>
</dbReference>
<keyword evidence="2" id="KW-1185">Reference proteome</keyword>
<sequence length="503" mass="57834">MNESERIKTKILNALNNGNIEDTFYLYLDDKEQTIDQQKIQGCLNSLMSREMVIYKTIEKEYFSLTPEAQEIIVNGSHEVKIFNAVSSSKNGLTLEELKSIVGLSLEFGQKHVFKNQWVKKIGNKLVKNVDSVVDTVVDNLKIIEKNGTHPDVNVIVDLGKLSCLIINRKQISFSVEKGPKFSLVVEDKITDLTTAILQSKLYESVEFKPYNFDAKGITLQSGSLHPLLKMREEFRQIFFELGFEEMSTNKFVESCFWNFDSLFVPQQHPARETHDTFYIKSPCFSKPIKEQKYVESVRRVHENGGFGSIGYRCSWSIEESRKLVLRTHTTSVSSVTLYKLANQKDGFKPAKYFSIDRVFRNEAIDATHLAEFHQIEGVIADYDLSLGDLIGFMEVFYNKIGIKNLKFKPTYNPYTEPSLEIFSYHEGLKRWIEIGNSGMFRPEMLEPMGFPKNVRVHGWGLSLERLTMIKYNINNIRNLLGHKVDLNMIQNSPAIRLDKGII</sequence>
<dbReference type="EMBL" id="JABTEG010000014">
    <property type="protein sequence ID" value="KAG4303922.1"/>
    <property type="molecule type" value="Genomic_DNA"/>
</dbReference>
<name>A0ACB7CA49_9ASCO</name>